<evidence type="ECO:0000313" key="1">
    <source>
        <dbReference type="EMBL" id="MCA9726841.1"/>
    </source>
</evidence>
<comment type="caution">
    <text evidence="1">The sequence shown here is derived from an EMBL/GenBank/DDBJ whole genome shotgun (WGS) entry which is preliminary data.</text>
</comment>
<dbReference type="AlphaFoldDB" id="A0A956LWY1"/>
<dbReference type="EMBL" id="JAGQHR010000074">
    <property type="protein sequence ID" value="MCA9726841.1"/>
    <property type="molecule type" value="Genomic_DNA"/>
</dbReference>
<evidence type="ECO:0008006" key="3">
    <source>
        <dbReference type="Google" id="ProtNLM"/>
    </source>
</evidence>
<organism evidence="1 2">
    <name type="scientific">Eiseniibacteriota bacterium</name>
    <dbReference type="NCBI Taxonomy" id="2212470"/>
    <lineage>
        <taxon>Bacteria</taxon>
        <taxon>Candidatus Eiseniibacteriota</taxon>
    </lineage>
</organism>
<protein>
    <recommendedName>
        <fullName evidence="3">DUF1579 domain-containing protein</fullName>
    </recommendedName>
</protein>
<reference evidence="1" key="2">
    <citation type="journal article" date="2021" name="Microbiome">
        <title>Successional dynamics and alternative stable states in a saline activated sludge microbial community over 9 years.</title>
        <authorList>
            <person name="Wang Y."/>
            <person name="Ye J."/>
            <person name="Ju F."/>
            <person name="Liu L."/>
            <person name="Boyd J.A."/>
            <person name="Deng Y."/>
            <person name="Parks D.H."/>
            <person name="Jiang X."/>
            <person name="Yin X."/>
            <person name="Woodcroft B.J."/>
            <person name="Tyson G.W."/>
            <person name="Hugenholtz P."/>
            <person name="Polz M.F."/>
            <person name="Zhang T."/>
        </authorList>
    </citation>
    <scope>NUCLEOTIDE SEQUENCE</scope>
    <source>
        <strain evidence="1">HKST-UBA01</strain>
    </source>
</reference>
<dbReference type="Proteomes" id="UP000697710">
    <property type="component" value="Unassembled WGS sequence"/>
</dbReference>
<gene>
    <name evidence="1" type="ORF">KC729_04100</name>
</gene>
<proteinExistence type="predicted"/>
<reference evidence="1" key="1">
    <citation type="submission" date="2020-04" db="EMBL/GenBank/DDBJ databases">
        <authorList>
            <person name="Zhang T."/>
        </authorList>
    </citation>
    <scope>NUCLEOTIDE SEQUENCE</scope>
    <source>
        <strain evidence="1">HKST-UBA01</strain>
    </source>
</reference>
<accession>A0A956LWY1</accession>
<name>A0A956LWY1_UNCEI</name>
<evidence type="ECO:0000313" key="2">
    <source>
        <dbReference type="Proteomes" id="UP000697710"/>
    </source>
</evidence>
<sequence length="183" mass="20454">MIPGILLGLGLAQILAAFLGLPGLSPRRLLPAAALAQDAPPPPAPCSAEEASQFDFWLGTWDLTWEGGSGTNTVTKIMDSCVVQEQFEGDGFKGTSVSVWVPQVNRWKQTWVDNQGGYLDFEGGMEGDRMILSREAPRRVPPVRQRMVFYDITADSLNWDWESSADGGKTWDLQWRIHYQRRK</sequence>